<feature type="compositionally biased region" description="Basic and acidic residues" evidence="1">
    <location>
        <begin position="459"/>
        <end position="488"/>
    </location>
</feature>
<feature type="compositionally biased region" description="Basic and acidic residues" evidence="1">
    <location>
        <begin position="394"/>
        <end position="412"/>
    </location>
</feature>
<evidence type="ECO:0000313" key="4">
    <source>
        <dbReference type="Proteomes" id="UP000693946"/>
    </source>
</evidence>
<dbReference type="GO" id="GO:0031267">
    <property type="term" value="F:small GTPase binding"/>
    <property type="evidence" value="ECO:0007669"/>
    <property type="project" value="TreeGrafter"/>
</dbReference>
<dbReference type="InterPro" id="IPR050302">
    <property type="entry name" value="Rab_GAP_TBC_domain"/>
</dbReference>
<sequence>MKQNENLYQSLDSQPALQTWVDVIERDLGRQFPFHEMFLCKDGHGQRGLFRVLKTYTQFQPEEGYCQAQGPVAAVLLMNMPAEEAFWCLVQISEQYLPGYYSPLLEGVLFDAGMLTWVLRRTCPAAHKHLQHHGVEPLMFATDWLMCLFTRHLPFNTLLRVWDLFFCNGVRVLLQVAVVLVRRVLGRAEQRKQCQGQMETLERLRGVREQVQEEDDTFIAEVCSVPLSARDLEKQTEKELEKWRRDKPSSTFDPRGRCHGYLMAWARSQQNNEDLDKKERKKGNLSVPLSRSASTLSLSPSFFRKRLRKGGKVNTGEGGAKVVRHLSMGAKEDWRSWNELHFKKVQGVQEEDDADEPKKVDQIQNIQTDQKDTEKVKELNDQAETGITEMEGNQSKKAEEDKMPSSQKKETNIETEPNQGPTKDQSVENILQPNECTSHHEQEKMLGYQSQSPVLEQQTLKDVEKESDRPVLESEHSAAVEENWRETQADVLADTYTDREMETDSSEEQTIQAELQQEDETERKPELQKQVDTVSEVLQIGTETIPGSDTEGTTEAATFSDSNTTLETETKETENTEMDKFEVFKENHHSTASLTGIELKAETETEERVEEHVATQSEIESEPAHIDSKTESKTETVIMSLPECTHQQVDTESEADMPVTGDAMKELQQVFTHCSATAYDRGATEPTEEKETISTVHSEFDNNTAQADETQTETTDSAAPAVKEETSEQAKEKDLITEPGGKTSSVEDSYSVALAVKEETSEQAKEEDLFTEPGEKTSSVENSYSIAPAVKEETSEQAKEEDLITEPGGKTSSVEDSYSAAPAVKEETSEQAKEEDLITEPGGKTSSVENSFPEESVHKEPASQLTTNSSEVEKLRENVQEDLAREDNFSSFPKVTDNVHTDSNPQRHDKNDVPAEQDNSELTQNCRCCSGQSSEDFCVCRSSSSHGSRLALSNDLFTAPQETSQPQSISDQAEVKQTESQSHPGAVNTTQTSPEVTESSKVTLFLSTEVTQGKVAEQEPPAVSKRFGLFRRLRGEKPKKAKGKEAHKMQVPTILIQDFSDGTGKLVEELCEDKLSSRERRRKRRERERKEKEEERLRKKNDKETKERERRKPQTRGKSFQVQKRDNKDPQLAKTGSQTLRSSASYAESYF</sequence>
<feature type="compositionally biased region" description="Basic and acidic residues" evidence="1">
    <location>
        <begin position="1033"/>
        <end position="1048"/>
    </location>
</feature>
<feature type="compositionally biased region" description="Basic and acidic residues" evidence="1">
    <location>
        <begin position="790"/>
        <end position="802"/>
    </location>
</feature>
<feature type="compositionally biased region" description="Polar residues" evidence="1">
    <location>
        <begin position="542"/>
        <end position="563"/>
    </location>
</feature>
<dbReference type="Pfam" id="PF00566">
    <property type="entry name" value="RabGAP-TBC"/>
    <property type="match status" value="1"/>
</dbReference>
<feature type="compositionally biased region" description="Basic and acidic residues" evidence="1">
    <location>
        <begin position="897"/>
        <end position="913"/>
    </location>
</feature>
<feature type="region of interest" description="Disordered" evidence="1">
    <location>
        <begin position="945"/>
        <end position="1000"/>
    </location>
</feature>
<dbReference type="PANTHER" id="PTHR47219">
    <property type="entry name" value="RAB GTPASE-ACTIVATING PROTEIN 1-LIKE"/>
    <property type="match status" value="1"/>
</dbReference>
<feature type="compositionally biased region" description="Polar residues" evidence="1">
    <location>
        <begin position="978"/>
        <end position="1000"/>
    </location>
</feature>
<feature type="region of interest" description="Disordered" evidence="1">
    <location>
        <begin position="542"/>
        <end position="634"/>
    </location>
</feature>
<feature type="region of interest" description="Disordered" evidence="1">
    <location>
        <begin position="347"/>
        <end position="426"/>
    </location>
</feature>
<accession>A0AAV6SLE0</accession>
<feature type="compositionally biased region" description="Polar residues" evidence="1">
    <location>
        <begin position="448"/>
        <end position="458"/>
    </location>
</feature>
<dbReference type="FunFam" id="1.10.8.270:FF:000007">
    <property type="entry name" value="TBC1 domain family member 10A"/>
    <property type="match status" value="1"/>
</dbReference>
<evidence type="ECO:0000259" key="2">
    <source>
        <dbReference type="PROSITE" id="PS50086"/>
    </source>
</evidence>
<name>A0AAV6SLE0_SOLSE</name>
<proteinExistence type="predicted"/>
<dbReference type="EMBL" id="JAGKHQ010000004">
    <property type="protein sequence ID" value="KAG7517186.1"/>
    <property type="molecule type" value="Genomic_DNA"/>
</dbReference>
<feature type="compositionally biased region" description="Polar residues" evidence="1">
    <location>
        <begin position="960"/>
        <end position="971"/>
    </location>
</feature>
<feature type="compositionally biased region" description="Basic and acidic residues" evidence="1">
    <location>
        <begin position="369"/>
        <end position="380"/>
    </location>
</feature>
<feature type="compositionally biased region" description="Polar residues" evidence="1">
    <location>
        <begin position="414"/>
        <end position="426"/>
    </location>
</feature>
<dbReference type="SMART" id="SM00164">
    <property type="entry name" value="TBC"/>
    <property type="match status" value="1"/>
</dbReference>
<dbReference type="AlphaFoldDB" id="A0AAV6SLE0"/>
<feature type="compositionally biased region" description="Polar residues" evidence="1">
    <location>
        <begin position="776"/>
        <end position="785"/>
    </location>
</feature>
<feature type="region of interest" description="Disordered" evidence="1">
    <location>
        <begin position="448"/>
        <end position="530"/>
    </location>
</feature>
<gene>
    <name evidence="3" type="ORF">JOB18_001162</name>
</gene>
<feature type="compositionally biased region" description="Basic and acidic residues" evidence="1">
    <location>
        <begin position="871"/>
        <end position="888"/>
    </location>
</feature>
<feature type="region of interest" description="Disordered" evidence="1">
    <location>
        <begin position="271"/>
        <end position="292"/>
    </location>
</feature>
<feature type="compositionally biased region" description="Basic and acidic residues" evidence="1">
    <location>
        <begin position="756"/>
        <end position="768"/>
    </location>
</feature>
<protein>
    <recommendedName>
        <fullName evidence="2">Rab-GAP TBC domain-containing protein</fullName>
    </recommendedName>
</protein>
<feature type="compositionally biased region" description="Polar residues" evidence="1">
    <location>
        <begin position="1134"/>
        <end position="1151"/>
    </location>
</feature>
<feature type="compositionally biased region" description="Basic and acidic residues" evidence="1">
    <location>
        <begin position="722"/>
        <end position="736"/>
    </location>
</feature>
<feature type="compositionally biased region" description="Basic and acidic residues" evidence="1">
    <location>
        <begin position="1088"/>
        <end position="1112"/>
    </location>
</feature>
<dbReference type="PROSITE" id="PS50086">
    <property type="entry name" value="TBC_RABGAP"/>
    <property type="match status" value="1"/>
</dbReference>
<dbReference type="InterPro" id="IPR000195">
    <property type="entry name" value="Rab-GAP-TBC_dom"/>
</dbReference>
<evidence type="ECO:0000256" key="1">
    <source>
        <dbReference type="SAM" id="MobiDB-lite"/>
    </source>
</evidence>
<feature type="compositionally biased region" description="Basic and acidic residues" evidence="1">
    <location>
        <begin position="824"/>
        <end position="836"/>
    </location>
</feature>
<reference evidence="3 4" key="1">
    <citation type="journal article" date="2021" name="Sci. Rep.">
        <title>Chromosome anchoring in Senegalese sole (Solea senegalensis) reveals sex-associated markers and genome rearrangements in flatfish.</title>
        <authorList>
            <person name="Guerrero-Cozar I."/>
            <person name="Gomez-Garrido J."/>
            <person name="Berbel C."/>
            <person name="Martinez-Blanch J.F."/>
            <person name="Alioto T."/>
            <person name="Claros M.G."/>
            <person name="Gagnaire P.A."/>
            <person name="Manchado M."/>
        </authorList>
    </citation>
    <scope>NUCLEOTIDE SEQUENCE [LARGE SCALE GENOMIC DNA]</scope>
    <source>
        <strain evidence="3">Sse05_10M</strain>
    </source>
</reference>
<dbReference type="GO" id="GO:0005096">
    <property type="term" value="F:GTPase activator activity"/>
    <property type="evidence" value="ECO:0007669"/>
    <property type="project" value="TreeGrafter"/>
</dbReference>
<feature type="domain" description="Rab-GAP TBC" evidence="2">
    <location>
        <begin position="1"/>
        <end position="169"/>
    </location>
</feature>
<feature type="region of interest" description="Disordered" evidence="1">
    <location>
        <begin position="1071"/>
        <end position="1151"/>
    </location>
</feature>
<evidence type="ECO:0000313" key="3">
    <source>
        <dbReference type="EMBL" id="KAG7517186.1"/>
    </source>
</evidence>
<feature type="compositionally biased region" description="Low complexity" evidence="1">
    <location>
        <begin position="704"/>
        <end position="716"/>
    </location>
</feature>
<dbReference type="FunFam" id="1.10.472.80:FF:000008">
    <property type="entry name" value="TBC1 domain family member 10A"/>
    <property type="match status" value="1"/>
</dbReference>
<dbReference type="Proteomes" id="UP000693946">
    <property type="component" value="Linkage Group LG12"/>
</dbReference>
<feature type="region of interest" description="Disordered" evidence="1">
    <location>
        <begin position="1026"/>
        <end position="1049"/>
    </location>
</feature>
<comment type="caution">
    <text evidence="3">The sequence shown here is derived from an EMBL/GenBank/DDBJ whole genome shotgun (WGS) entry which is preliminary data.</text>
</comment>
<organism evidence="3 4">
    <name type="scientific">Solea senegalensis</name>
    <name type="common">Senegalese sole</name>
    <dbReference type="NCBI Taxonomy" id="28829"/>
    <lineage>
        <taxon>Eukaryota</taxon>
        <taxon>Metazoa</taxon>
        <taxon>Chordata</taxon>
        <taxon>Craniata</taxon>
        <taxon>Vertebrata</taxon>
        <taxon>Euteleostomi</taxon>
        <taxon>Actinopterygii</taxon>
        <taxon>Neopterygii</taxon>
        <taxon>Teleostei</taxon>
        <taxon>Neoteleostei</taxon>
        <taxon>Acanthomorphata</taxon>
        <taxon>Carangaria</taxon>
        <taxon>Pleuronectiformes</taxon>
        <taxon>Pleuronectoidei</taxon>
        <taxon>Soleidae</taxon>
        <taxon>Solea</taxon>
    </lineage>
</organism>
<feature type="compositionally biased region" description="Basic and acidic residues" evidence="1">
    <location>
        <begin position="568"/>
        <end position="589"/>
    </location>
</feature>
<feature type="region of interest" description="Disordered" evidence="1">
    <location>
        <begin position="678"/>
        <end position="921"/>
    </location>
</feature>
<feature type="compositionally biased region" description="Polar residues" evidence="1">
    <location>
        <begin position="693"/>
        <end position="703"/>
    </location>
</feature>
<feature type="compositionally biased region" description="Basic and acidic residues" evidence="1">
    <location>
        <begin position="622"/>
        <end position="634"/>
    </location>
</feature>
<dbReference type="PANTHER" id="PTHR47219:SF4">
    <property type="entry name" value="TBC1 DOMAIN FAMILY MEMBER 10A"/>
    <property type="match status" value="1"/>
</dbReference>
<keyword evidence="4" id="KW-1185">Reference proteome</keyword>